<dbReference type="Gene3D" id="2.160.10.10">
    <property type="entry name" value="Hexapeptide repeat proteins"/>
    <property type="match status" value="1"/>
</dbReference>
<evidence type="ECO:0000313" key="2">
    <source>
        <dbReference type="EMBL" id="ALT69722.1"/>
    </source>
</evidence>
<dbReference type="InterPro" id="IPR011004">
    <property type="entry name" value="Trimer_LpxA-like_sf"/>
</dbReference>
<dbReference type="InterPro" id="IPR050179">
    <property type="entry name" value="Trans_hexapeptide_repeat"/>
</dbReference>
<dbReference type="PATRIC" id="fig|230361.4.peg.2020"/>
<accession>A0A0U3DUU3</accession>
<keyword evidence="3" id="KW-1185">Reference proteome</keyword>
<keyword evidence="1" id="KW-0175">Coiled coil</keyword>
<dbReference type="GO" id="GO:0016740">
    <property type="term" value="F:transferase activity"/>
    <property type="evidence" value="ECO:0007669"/>
    <property type="project" value="UniProtKB-KW"/>
</dbReference>
<feature type="coiled-coil region" evidence="1">
    <location>
        <begin position="14"/>
        <end position="41"/>
    </location>
</feature>
<dbReference type="Proteomes" id="UP000067738">
    <property type="component" value="Chromosome"/>
</dbReference>
<reference evidence="2 3" key="1">
    <citation type="submission" date="2015-04" db="EMBL/GenBank/DDBJ databases">
        <title>The complete genome sequence of the rumen methanogen Methanobrevibacter millerae SM9.</title>
        <authorList>
            <person name="Leahy S.C."/>
            <person name="Kelly W.J."/>
            <person name="Pacheco D.M."/>
            <person name="Li D."/>
            <person name="Altermann E."/>
            <person name="Attwood G.T."/>
        </authorList>
    </citation>
    <scope>NUCLEOTIDE SEQUENCE [LARGE SCALE GENOMIC DNA]</scope>
    <source>
        <strain evidence="2 3">SM9</strain>
    </source>
</reference>
<name>A0A0U3DUU3_9EURY</name>
<dbReference type="PANTHER" id="PTHR43300">
    <property type="entry name" value="ACETYLTRANSFERASE"/>
    <property type="match status" value="1"/>
</dbReference>
<dbReference type="EMBL" id="CP011266">
    <property type="protein sequence ID" value="ALT69722.1"/>
    <property type="molecule type" value="Genomic_DNA"/>
</dbReference>
<organism evidence="2 3">
    <name type="scientific">Methanobrevibacter millerae</name>
    <dbReference type="NCBI Taxonomy" id="230361"/>
    <lineage>
        <taxon>Archaea</taxon>
        <taxon>Methanobacteriati</taxon>
        <taxon>Methanobacteriota</taxon>
        <taxon>Methanomada group</taxon>
        <taxon>Methanobacteria</taxon>
        <taxon>Methanobacteriales</taxon>
        <taxon>Methanobacteriaceae</taxon>
        <taxon>Methanobrevibacter</taxon>
    </lineage>
</organism>
<gene>
    <name evidence="2" type="ORF">sm9_1956</name>
</gene>
<dbReference type="CDD" id="cd03349">
    <property type="entry name" value="LbH_XAT"/>
    <property type="match status" value="1"/>
</dbReference>
<protein>
    <submittedName>
        <fullName evidence="2">Acetyltransferase</fullName>
    </submittedName>
</protein>
<dbReference type="KEGG" id="mmil:sm9_1956"/>
<dbReference type="AlphaFoldDB" id="A0A0U3DUU3"/>
<dbReference type="InterPro" id="IPR001451">
    <property type="entry name" value="Hexapep"/>
</dbReference>
<evidence type="ECO:0000313" key="3">
    <source>
        <dbReference type="Proteomes" id="UP000067738"/>
    </source>
</evidence>
<keyword evidence="2" id="KW-0808">Transferase</keyword>
<dbReference type="SUPFAM" id="SSF51161">
    <property type="entry name" value="Trimeric LpxA-like enzymes"/>
    <property type="match status" value="1"/>
</dbReference>
<dbReference type="Pfam" id="PF00132">
    <property type="entry name" value="Hexapep"/>
    <property type="match status" value="1"/>
</dbReference>
<evidence type="ECO:0000256" key="1">
    <source>
        <dbReference type="SAM" id="Coils"/>
    </source>
</evidence>
<dbReference type="PANTHER" id="PTHR43300:SF11">
    <property type="entry name" value="ACETYLTRANSFERASE RV3034C-RELATED"/>
    <property type="match status" value="1"/>
</dbReference>
<proteinExistence type="predicted"/>
<sequence length="209" mass="24015">MKKYGDKMNENENKVFFESEIDELIELKEKLHEKFENISENVTIGDYTYGNFEIREWDDKTKLNIGKFCSIANGVIFLLGGEHRSDFITTYPFNALLKNFEYIEGHPHTKGDITIGNDVWIGSEAKILSGVTINDGSIIGANSIVTKDVPPYSIVAGNPAIIIKYRFEEETIEKLLKIKWWDFDEKEIINIIPLLQSEDISELIKRYGK</sequence>